<dbReference type="InterPro" id="IPR011989">
    <property type="entry name" value="ARM-like"/>
</dbReference>
<dbReference type="GO" id="GO:0007224">
    <property type="term" value="P:smoothened signaling pathway"/>
    <property type="evidence" value="ECO:0007669"/>
    <property type="project" value="TreeGrafter"/>
</dbReference>
<comment type="catalytic activity">
    <reaction evidence="11">
        <text>L-seryl-[protein] + ATP = O-phospho-L-seryl-[protein] + ADP + H(+)</text>
        <dbReference type="Rhea" id="RHEA:17989"/>
        <dbReference type="Rhea" id="RHEA-COMP:9863"/>
        <dbReference type="Rhea" id="RHEA-COMP:11604"/>
        <dbReference type="ChEBI" id="CHEBI:15378"/>
        <dbReference type="ChEBI" id="CHEBI:29999"/>
        <dbReference type="ChEBI" id="CHEBI:30616"/>
        <dbReference type="ChEBI" id="CHEBI:83421"/>
        <dbReference type="ChEBI" id="CHEBI:456216"/>
        <dbReference type="EC" id="2.7.11.1"/>
    </reaction>
</comment>
<dbReference type="PROSITE" id="PS00107">
    <property type="entry name" value="PROTEIN_KINASE_ATP"/>
    <property type="match status" value="1"/>
</dbReference>
<proteinExistence type="predicted"/>
<dbReference type="EMBL" id="VXIV02000709">
    <property type="protein sequence ID" value="KAF6036508.1"/>
    <property type="molecule type" value="Genomic_DNA"/>
</dbReference>
<dbReference type="PANTHER" id="PTHR22983:SF6">
    <property type="entry name" value="SERINE_THREONINE-PROTEIN KINASE 36"/>
    <property type="match status" value="1"/>
</dbReference>
<keyword evidence="3" id="KW-0963">Cytoplasm</keyword>
<dbReference type="SUPFAM" id="SSF48371">
    <property type="entry name" value="ARM repeat"/>
    <property type="match status" value="1"/>
</dbReference>
<dbReference type="PROSITE" id="PS50011">
    <property type="entry name" value="PROTEIN_KINASE_DOM"/>
    <property type="match status" value="1"/>
</dbReference>
<dbReference type="GO" id="GO:0005737">
    <property type="term" value="C:cytoplasm"/>
    <property type="evidence" value="ECO:0007669"/>
    <property type="project" value="TreeGrafter"/>
</dbReference>
<feature type="compositionally biased region" description="Basic and acidic residues" evidence="14">
    <location>
        <begin position="282"/>
        <end position="291"/>
    </location>
</feature>
<evidence type="ECO:0000256" key="1">
    <source>
        <dbReference type="ARBA" id="ARBA00004245"/>
    </source>
</evidence>
<dbReference type="EC" id="2.7.11.1" evidence="2"/>
<dbReference type="OrthoDB" id="266718at2759"/>
<evidence type="ECO:0000256" key="5">
    <source>
        <dbReference type="ARBA" id="ARBA00022679"/>
    </source>
</evidence>
<evidence type="ECO:0000256" key="9">
    <source>
        <dbReference type="ARBA" id="ARBA00023212"/>
    </source>
</evidence>
<dbReference type="Gene3D" id="1.10.510.10">
    <property type="entry name" value="Transferase(Phosphotransferase) domain 1"/>
    <property type="match status" value="1"/>
</dbReference>
<keyword evidence="17" id="KW-1185">Reference proteome</keyword>
<dbReference type="InterPro" id="IPR011009">
    <property type="entry name" value="Kinase-like_dom_sf"/>
</dbReference>
<feature type="compositionally biased region" description="Basic and acidic residues" evidence="14">
    <location>
        <begin position="361"/>
        <end position="376"/>
    </location>
</feature>
<dbReference type="GO" id="GO:0005856">
    <property type="term" value="C:cytoskeleton"/>
    <property type="evidence" value="ECO:0007669"/>
    <property type="project" value="UniProtKB-SubCell"/>
</dbReference>
<dbReference type="InterPro" id="IPR000719">
    <property type="entry name" value="Prot_kinase_dom"/>
</dbReference>
<comment type="caution">
    <text evidence="16">The sequence shown here is derived from an EMBL/GenBank/DDBJ whole genome shotgun (WGS) entry which is preliminary data.</text>
</comment>
<organism evidence="16 17">
    <name type="scientific">Bugula neritina</name>
    <name type="common">Brown bryozoan</name>
    <name type="synonym">Sertularia neritina</name>
    <dbReference type="NCBI Taxonomy" id="10212"/>
    <lineage>
        <taxon>Eukaryota</taxon>
        <taxon>Metazoa</taxon>
        <taxon>Spiralia</taxon>
        <taxon>Lophotrochozoa</taxon>
        <taxon>Bryozoa</taxon>
        <taxon>Gymnolaemata</taxon>
        <taxon>Cheilostomatida</taxon>
        <taxon>Flustrina</taxon>
        <taxon>Buguloidea</taxon>
        <taxon>Bugulidae</taxon>
        <taxon>Bugula</taxon>
    </lineage>
</organism>
<evidence type="ECO:0000256" key="3">
    <source>
        <dbReference type="ARBA" id="ARBA00022490"/>
    </source>
</evidence>
<dbReference type="InterPro" id="IPR017441">
    <property type="entry name" value="Protein_kinase_ATP_BS"/>
</dbReference>
<dbReference type="Pfam" id="PF13513">
    <property type="entry name" value="HEAT_EZ"/>
    <property type="match status" value="1"/>
</dbReference>
<sequence>MDNYHQLELIGEGSFGKVYKGRKKFSSQIVAMKFISKQGRSDKELRNLRKEIDIMRQLRHSNIVQMLDSFETDKEVVAVTDYACGELFQILEDDGNLPEDQVQQIASQLVSALFYLHAHRILHRDMKPQNILLGKDGAIKLCDFGFARAMSTNTLVLTSIKGTPLYMSPELVEEKPYDHTADLWALGCILYELNTGQPPFYTNSIFQLVSLIVKDPVKWPKTMSAVFKDFLQGLLIKNPNQRLSWPNLLYHPFIKDSVTVAEEDLKSDSPFIKSMSASMVFRKEQQSKEKANPPGSSKILSKARKKAAESKKTGQQGADPAAAAEPSGELLSPEWEQVDSKMQDPTPRNDRIEQDYQTEYPDVKVEPRKLVKKPSQEKKTLGEVKLDDEGADSDDEWQALIDITETDEVDKMLAMLKNRSFAVKMHKRISSNAAKVKEGQLHGASKMRMALRLLTNLLTVKSDLNTVMTFSERTETPSLELSLLGDLLLKKDIHELPWFQHVLLDLVIVVNAFLSSESYWEEGVSEPVIEMYGGCALTYTGFLDKLIVQECDNDLRLRENSLTCFIYLCEMMDKNITTLPEKFLNGIATNYHHILKSLLRCCHRDDTFIKSFQAEKGVTEEEASNRLFDTVDLAVACIAALTYLPLDVKNPATISGKSKVAEALGTIISKKRELSADYLLFLRHPTTCVNVLKALYMTTQNSLSFCEYFGNEEDHIQSLFTILTGAVEVEDMDLNTCIELAVHILSILVIQLQQVPALISQASELMVAIFIESTVASQTAAAALLFSQVIDHGIGVAVPPEEMVTAALSVMTDLTQVCVRVPFEFGILDGLLLLLNQILEQSERLPMAKVYIDNGIWITLLHRLASTLRMQNEAIDGNTVTPPDSVLEPEWDLMSPTGIIATVQLAVGIFTKEAHQLASFFMRPDGITNQVMMYLVSPPFLQMMSQRCTEEKAVIMTSLLLELSQLCILPLACDLSEDTLEYIHTSFLDGQLLPRLLMACVKHLALVDTCILIGLIERLCLTNLPFLSQFTECLDNAEVISFISQCLKLSSPESLTVDILTILNHLVRRLPNTSSLILSLIEVKASGETVVTTLLTASSSVIRARVTNLLGNVIKHNDLFASSLKTKPSLLKALINCLSDSDHNVRKGASYAVGNAAFHSSNINESLLPVVPTLIKLLTDPIARTRSHAVCALGNLILHSEDLSDELINQSAVASVLDLACSDTQLHVQECALSTLHEMIQHKSLRQDLMKHKAISRLSHISSTSPSKSGSLTARSTGGALSARSAYSSVGNMRANQNISYQCALLVRQLQETSAN</sequence>
<keyword evidence="7" id="KW-0418">Kinase</keyword>
<evidence type="ECO:0000256" key="6">
    <source>
        <dbReference type="ARBA" id="ARBA00022741"/>
    </source>
</evidence>
<dbReference type="FunFam" id="3.30.200.20:FF:000042">
    <property type="entry name" value="Aurora kinase A"/>
    <property type="match status" value="1"/>
</dbReference>
<keyword evidence="6 13" id="KW-0547">Nucleotide-binding</keyword>
<evidence type="ECO:0000256" key="14">
    <source>
        <dbReference type="SAM" id="MobiDB-lite"/>
    </source>
</evidence>
<accession>A0A7J7KFT8</accession>
<evidence type="ECO:0000256" key="10">
    <source>
        <dbReference type="ARBA" id="ARBA00047899"/>
    </source>
</evidence>
<protein>
    <recommendedName>
        <fullName evidence="2">non-specific serine/threonine protein kinase</fullName>
        <ecNumber evidence="2">2.7.11.1</ecNumber>
    </recommendedName>
    <alternativeName>
        <fullName evidence="12">Fused homolog</fullName>
    </alternativeName>
</protein>
<evidence type="ECO:0000259" key="15">
    <source>
        <dbReference type="PROSITE" id="PS50011"/>
    </source>
</evidence>
<dbReference type="GO" id="GO:0004674">
    <property type="term" value="F:protein serine/threonine kinase activity"/>
    <property type="evidence" value="ECO:0007669"/>
    <property type="project" value="UniProtKB-KW"/>
</dbReference>
<keyword evidence="5" id="KW-0808">Transferase</keyword>
<reference evidence="16" key="1">
    <citation type="submission" date="2020-06" db="EMBL/GenBank/DDBJ databases">
        <title>Draft genome of Bugula neritina, a colonial animal packing powerful symbionts and potential medicines.</title>
        <authorList>
            <person name="Rayko M."/>
        </authorList>
    </citation>
    <scope>NUCLEOTIDE SEQUENCE [LARGE SCALE GENOMIC DNA]</scope>
    <source>
        <strain evidence="16">Kwan_BN1</strain>
    </source>
</reference>
<dbReference type="PROSITE" id="PS00108">
    <property type="entry name" value="PROTEIN_KINASE_ST"/>
    <property type="match status" value="1"/>
</dbReference>
<dbReference type="GO" id="GO:0005524">
    <property type="term" value="F:ATP binding"/>
    <property type="evidence" value="ECO:0007669"/>
    <property type="project" value="UniProtKB-UniRule"/>
</dbReference>
<evidence type="ECO:0000256" key="4">
    <source>
        <dbReference type="ARBA" id="ARBA00022527"/>
    </source>
</evidence>
<keyword evidence="8 13" id="KW-0067">ATP-binding</keyword>
<evidence type="ECO:0000256" key="11">
    <source>
        <dbReference type="ARBA" id="ARBA00048679"/>
    </source>
</evidence>
<feature type="compositionally biased region" description="Basic and acidic residues" evidence="14">
    <location>
        <begin position="338"/>
        <end position="354"/>
    </location>
</feature>
<dbReference type="PANTHER" id="PTHR22983">
    <property type="entry name" value="PROTEIN KINASE RELATED"/>
    <property type="match status" value="1"/>
</dbReference>
<evidence type="ECO:0000256" key="12">
    <source>
        <dbReference type="ARBA" id="ARBA00075375"/>
    </source>
</evidence>
<feature type="domain" description="Protein kinase" evidence="15">
    <location>
        <begin position="4"/>
        <end position="254"/>
    </location>
</feature>
<evidence type="ECO:0000256" key="13">
    <source>
        <dbReference type="PROSITE-ProRule" id="PRU10141"/>
    </source>
</evidence>
<feature type="region of interest" description="Disordered" evidence="14">
    <location>
        <begin position="282"/>
        <end position="376"/>
    </location>
</feature>
<dbReference type="Pfam" id="PF00069">
    <property type="entry name" value="Pkinase"/>
    <property type="match status" value="1"/>
</dbReference>
<dbReference type="SMART" id="SM00220">
    <property type="entry name" value="S_TKc"/>
    <property type="match status" value="1"/>
</dbReference>
<evidence type="ECO:0000256" key="8">
    <source>
        <dbReference type="ARBA" id="ARBA00022840"/>
    </source>
</evidence>
<dbReference type="SUPFAM" id="SSF56112">
    <property type="entry name" value="Protein kinase-like (PK-like)"/>
    <property type="match status" value="1"/>
</dbReference>
<evidence type="ECO:0000256" key="7">
    <source>
        <dbReference type="ARBA" id="ARBA00022777"/>
    </source>
</evidence>
<dbReference type="InterPro" id="IPR008271">
    <property type="entry name" value="Ser/Thr_kinase_AS"/>
</dbReference>
<comment type="subcellular location">
    <subcellularLocation>
        <location evidence="1">Cytoplasm</location>
        <location evidence="1">Cytoskeleton</location>
    </subcellularLocation>
</comment>
<dbReference type="CDD" id="cd14002">
    <property type="entry name" value="STKc_STK36"/>
    <property type="match status" value="1"/>
</dbReference>
<feature type="binding site" evidence="13">
    <location>
        <position position="33"/>
    </location>
    <ligand>
        <name>ATP</name>
        <dbReference type="ChEBI" id="CHEBI:30616"/>
    </ligand>
</feature>
<dbReference type="Gene3D" id="1.25.10.10">
    <property type="entry name" value="Leucine-rich Repeat Variant"/>
    <property type="match status" value="2"/>
</dbReference>
<dbReference type="Proteomes" id="UP000593567">
    <property type="component" value="Unassembled WGS sequence"/>
</dbReference>
<comment type="catalytic activity">
    <reaction evidence="10">
        <text>L-threonyl-[protein] + ATP = O-phospho-L-threonyl-[protein] + ADP + H(+)</text>
        <dbReference type="Rhea" id="RHEA:46608"/>
        <dbReference type="Rhea" id="RHEA-COMP:11060"/>
        <dbReference type="Rhea" id="RHEA-COMP:11605"/>
        <dbReference type="ChEBI" id="CHEBI:15378"/>
        <dbReference type="ChEBI" id="CHEBI:30013"/>
        <dbReference type="ChEBI" id="CHEBI:30616"/>
        <dbReference type="ChEBI" id="CHEBI:61977"/>
        <dbReference type="ChEBI" id="CHEBI:456216"/>
        <dbReference type="EC" id="2.7.11.1"/>
    </reaction>
</comment>
<evidence type="ECO:0000256" key="2">
    <source>
        <dbReference type="ARBA" id="ARBA00012513"/>
    </source>
</evidence>
<gene>
    <name evidence="16" type="ORF">EB796_005184</name>
</gene>
<evidence type="ECO:0000313" key="16">
    <source>
        <dbReference type="EMBL" id="KAF6036508.1"/>
    </source>
</evidence>
<dbReference type="FunFam" id="1.10.510.10:FF:000292">
    <property type="entry name" value="Serine/threonine-protein kinase 36"/>
    <property type="match status" value="1"/>
</dbReference>
<evidence type="ECO:0000313" key="17">
    <source>
        <dbReference type="Proteomes" id="UP000593567"/>
    </source>
</evidence>
<dbReference type="InterPro" id="IPR016024">
    <property type="entry name" value="ARM-type_fold"/>
</dbReference>
<name>A0A7J7KFT8_BUGNE</name>
<keyword evidence="9" id="KW-0206">Cytoskeleton</keyword>
<keyword evidence="4" id="KW-0723">Serine/threonine-protein kinase</keyword>